<gene>
    <name evidence="1" type="ORF">CKQ80_25010</name>
</gene>
<dbReference type="EMBL" id="NRST01000001">
    <property type="protein sequence ID" value="PAW58420.1"/>
    <property type="molecule type" value="Genomic_DNA"/>
</dbReference>
<accession>A0A2A2PSK2</accession>
<keyword evidence="2" id="KW-1185">Reference proteome</keyword>
<protein>
    <submittedName>
        <fullName evidence="1">Uncharacterized protein</fullName>
    </submittedName>
</protein>
<evidence type="ECO:0000313" key="2">
    <source>
        <dbReference type="Proteomes" id="UP000217830"/>
    </source>
</evidence>
<dbReference type="AlphaFoldDB" id="A0A2A2PSK2"/>
<sequence length="165" mass="19139">MNFLDTACQKGPFDDLEFGLCDDQSSPVAYVDTAEKNKWLATVSNPKERDVIFTAIDKCVIKDGDARGRPRCDCMLTVGSELYLIELKERDKAGWQSVAAEQLESTIKLMSESHGVEFLKEYNPKKAYICNRNKHPFFKPEFNMKKRFYDEYQFRLYVQTLVKIP</sequence>
<comment type="caution">
    <text evidence="1">The sequence shown here is derived from an EMBL/GenBank/DDBJ whole genome shotgun (WGS) entry which is preliminary data.</text>
</comment>
<reference evidence="1 2" key="1">
    <citation type="submission" date="2017-08" db="EMBL/GenBank/DDBJ databases">
        <title>Draft Genome Sequence of Pseudomonas moraviensis TYU6, isolated from Taxus cuspidata by using PacBio Single-Molecule Real-Time Technology.</title>
        <authorList>
            <person name="Baek K.-H."/>
            <person name="Mishra A.K."/>
        </authorList>
    </citation>
    <scope>NUCLEOTIDE SEQUENCE [LARGE SCALE GENOMIC DNA]</scope>
    <source>
        <strain evidence="1 2">TYU6</strain>
    </source>
</reference>
<organism evidence="1 2">
    <name type="scientific">Pseudomonas moraviensis</name>
    <dbReference type="NCBI Taxonomy" id="321662"/>
    <lineage>
        <taxon>Bacteria</taxon>
        <taxon>Pseudomonadati</taxon>
        <taxon>Pseudomonadota</taxon>
        <taxon>Gammaproteobacteria</taxon>
        <taxon>Pseudomonadales</taxon>
        <taxon>Pseudomonadaceae</taxon>
        <taxon>Pseudomonas</taxon>
    </lineage>
</organism>
<dbReference type="Proteomes" id="UP000217830">
    <property type="component" value="Unassembled WGS sequence"/>
</dbReference>
<proteinExistence type="predicted"/>
<dbReference type="RefSeq" id="WP_095668884.1">
    <property type="nucleotide sequence ID" value="NZ_NRSS01000003.1"/>
</dbReference>
<name>A0A2A2PSK2_9PSED</name>
<evidence type="ECO:0000313" key="1">
    <source>
        <dbReference type="EMBL" id="PAW58420.1"/>
    </source>
</evidence>